<dbReference type="Proteomes" id="UP000000768">
    <property type="component" value="Chromosome 5"/>
</dbReference>
<dbReference type="InParanoid" id="A0A1Z5RIL5"/>
<evidence type="ECO:0000313" key="2">
    <source>
        <dbReference type="EMBL" id="OQU83381.1"/>
    </source>
</evidence>
<dbReference type="Gramene" id="OQU83381">
    <property type="protein sequence ID" value="OQU83381"/>
    <property type="gene ID" value="SORBI_3005G110487"/>
</dbReference>
<name>A0A1Z5RIL5_SORBI</name>
<dbReference type="EMBL" id="CM000764">
    <property type="protein sequence ID" value="OQU83381.1"/>
    <property type="molecule type" value="Genomic_DNA"/>
</dbReference>
<reference evidence="2 3" key="1">
    <citation type="journal article" date="2009" name="Nature">
        <title>The Sorghum bicolor genome and the diversification of grasses.</title>
        <authorList>
            <person name="Paterson A.H."/>
            <person name="Bowers J.E."/>
            <person name="Bruggmann R."/>
            <person name="Dubchak I."/>
            <person name="Grimwood J."/>
            <person name="Gundlach H."/>
            <person name="Haberer G."/>
            <person name="Hellsten U."/>
            <person name="Mitros T."/>
            <person name="Poliakov A."/>
            <person name="Schmutz J."/>
            <person name="Spannagl M."/>
            <person name="Tang H."/>
            <person name="Wang X."/>
            <person name="Wicker T."/>
            <person name="Bharti A.K."/>
            <person name="Chapman J."/>
            <person name="Feltus F.A."/>
            <person name="Gowik U."/>
            <person name="Grigoriev I.V."/>
            <person name="Lyons E."/>
            <person name="Maher C.A."/>
            <person name="Martis M."/>
            <person name="Narechania A."/>
            <person name="Otillar R.P."/>
            <person name="Penning B.W."/>
            <person name="Salamov A.A."/>
            <person name="Wang Y."/>
            <person name="Zhang L."/>
            <person name="Carpita N.C."/>
            <person name="Freeling M."/>
            <person name="Gingle A.R."/>
            <person name="Hash C.T."/>
            <person name="Keller B."/>
            <person name="Klein P."/>
            <person name="Kresovich S."/>
            <person name="McCann M.C."/>
            <person name="Ming R."/>
            <person name="Peterson D.G."/>
            <person name="Mehboob-ur-Rahman"/>
            <person name="Ware D."/>
            <person name="Westhoff P."/>
            <person name="Mayer K.F."/>
            <person name="Messing J."/>
            <person name="Rokhsar D.S."/>
        </authorList>
    </citation>
    <scope>NUCLEOTIDE SEQUENCE [LARGE SCALE GENOMIC DNA]</scope>
    <source>
        <strain evidence="3">cv. BTx623</strain>
    </source>
</reference>
<gene>
    <name evidence="2" type="ORF">SORBI_3005G110487</name>
</gene>
<sequence length="147" mass="16489">MTNQRSRSNLNMPHNHLVATENSRLQRDSIQASTRLCLYVRCCTNPTPAQRPRIESRTAVPREKYNNWKIIPLTSLIFFYSSLPHRRDNGALRDSAPLRIRDDDDAPSSAPPRPTGTRAYTLALFSHLLAAEVACGPYSGRGSARPT</sequence>
<proteinExistence type="predicted"/>
<keyword evidence="3" id="KW-1185">Reference proteome</keyword>
<protein>
    <submittedName>
        <fullName evidence="2">Uncharacterized protein</fullName>
    </submittedName>
</protein>
<evidence type="ECO:0000256" key="1">
    <source>
        <dbReference type="SAM" id="MobiDB-lite"/>
    </source>
</evidence>
<evidence type="ECO:0000313" key="3">
    <source>
        <dbReference type="Proteomes" id="UP000000768"/>
    </source>
</evidence>
<accession>A0A1Z5RIL5</accession>
<dbReference type="AlphaFoldDB" id="A0A1Z5RIL5"/>
<organism evidence="2 3">
    <name type="scientific">Sorghum bicolor</name>
    <name type="common">Sorghum</name>
    <name type="synonym">Sorghum vulgare</name>
    <dbReference type="NCBI Taxonomy" id="4558"/>
    <lineage>
        <taxon>Eukaryota</taxon>
        <taxon>Viridiplantae</taxon>
        <taxon>Streptophyta</taxon>
        <taxon>Embryophyta</taxon>
        <taxon>Tracheophyta</taxon>
        <taxon>Spermatophyta</taxon>
        <taxon>Magnoliopsida</taxon>
        <taxon>Liliopsida</taxon>
        <taxon>Poales</taxon>
        <taxon>Poaceae</taxon>
        <taxon>PACMAD clade</taxon>
        <taxon>Panicoideae</taxon>
        <taxon>Andropogonodae</taxon>
        <taxon>Andropogoneae</taxon>
        <taxon>Sorghinae</taxon>
        <taxon>Sorghum</taxon>
    </lineage>
</organism>
<feature type="region of interest" description="Disordered" evidence="1">
    <location>
        <begin position="89"/>
        <end position="116"/>
    </location>
</feature>
<reference evidence="3" key="2">
    <citation type="journal article" date="2018" name="Plant J.">
        <title>The Sorghum bicolor reference genome: improved assembly, gene annotations, a transcriptome atlas, and signatures of genome organization.</title>
        <authorList>
            <person name="McCormick R.F."/>
            <person name="Truong S.K."/>
            <person name="Sreedasyam A."/>
            <person name="Jenkins J."/>
            <person name="Shu S."/>
            <person name="Sims D."/>
            <person name="Kennedy M."/>
            <person name="Amirebrahimi M."/>
            <person name="Weers B.D."/>
            <person name="McKinley B."/>
            <person name="Mattison A."/>
            <person name="Morishige D.T."/>
            <person name="Grimwood J."/>
            <person name="Schmutz J."/>
            <person name="Mullet J.E."/>
        </authorList>
    </citation>
    <scope>NUCLEOTIDE SEQUENCE [LARGE SCALE GENOMIC DNA]</scope>
    <source>
        <strain evidence="3">cv. BTx623</strain>
    </source>
</reference>